<organism evidence="1 2">
    <name type="scientific">Massilia solisilvae</name>
    <dbReference type="NCBI Taxonomy" id="1811225"/>
    <lineage>
        <taxon>Bacteria</taxon>
        <taxon>Pseudomonadati</taxon>
        <taxon>Pseudomonadota</taxon>
        <taxon>Betaproteobacteria</taxon>
        <taxon>Burkholderiales</taxon>
        <taxon>Oxalobacteraceae</taxon>
        <taxon>Telluria group</taxon>
        <taxon>Massilia</taxon>
    </lineage>
</organism>
<dbReference type="RefSeq" id="WP_258858415.1">
    <property type="nucleotide sequence ID" value="NZ_JANUGV010000009.1"/>
</dbReference>
<accession>A0ABT2BQU3</accession>
<dbReference type="Proteomes" id="UP001205861">
    <property type="component" value="Unassembled WGS sequence"/>
</dbReference>
<dbReference type="Gene3D" id="2.180.10.10">
    <property type="entry name" value="RHS repeat-associated core"/>
    <property type="match status" value="1"/>
</dbReference>
<evidence type="ECO:0008006" key="3">
    <source>
        <dbReference type="Google" id="ProtNLM"/>
    </source>
</evidence>
<feature type="non-terminal residue" evidence="1">
    <location>
        <position position="246"/>
    </location>
</feature>
<proteinExistence type="predicted"/>
<evidence type="ECO:0000313" key="2">
    <source>
        <dbReference type="Proteomes" id="UP001205861"/>
    </source>
</evidence>
<comment type="caution">
    <text evidence="1">The sequence shown here is derived from an EMBL/GenBank/DDBJ whole genome shotgun (WGS) entry which is preliminary data.</text>
</comment>
<protein>
    <recommendedName>
        <fullName evidence="3">RHS repeat protein</fullName>
    </recommendedName>
</protein>
<dbReference type="EMBL" id="JANUGV010000009">
    <property type="protein sequence ID" value="MCS0610883.1"/>
    <property type="molecule type" value="Genomic_DNA"/>
</dbReference>
<gene>
    <name evidence="1" type="ORF">NX773_22205</name>
</gene>
<keyword evidence="2" id="KW-1185">Reference proteome</keyword>
<evidence type="ECO:0000313" key="1">
    <source>
        <dbReference type="EMBL" id="MCS0610883.1"/>
    </source>
</evidence>
<name>A0ABT2BQU3_9BURK</name>
<reference evidence="1 2" key="1">
    <citation type="submission" date="2022-08" db="EMBL/GenBank/DDBJ databases">
        <title>Reclassification of Massilia species as members of the genera Telluria, Duganella, Pseudoduganella, Mokoshia gen. nov. and Zemynaea gen. nov. using orthogonal and non-orthogonal genome-based approaches.</title>
        <authorList>
            <person name="Bowman J.P."/>
        </authorList>
    </citation>
    <scope>NUCLEOTIDE SEQUENCE [LARGE SCALE GENOMIC DNA]</scope>
    <source>
        <strain evidence="1 2">JCM 31607</strain>
    </source>
</reference>
<sequence>MDQADPGTIRVVRRRFDSGNNKIFESYPARSYDLAANDGVYQEYDALGRPTVTSAISELGVLYSGFTYVNGFQKYYTDARGNSWLHAYQAFDEPVEGAITNIAMSEGVNVSIQRDIFGKPTAVTRSGGGKSVTRAYVYDSAQRLCKTIEPETKSTIQDYDLAGNVLWRAPGLALPSASCDTASAPAAKKISYGYDALNRLRTTTFGDGSPSISRTYTPDGLLATITSNGSTWTNTYNGRRLNEKER</sequence>